<feature type="chain" id="PRO_5013114032" description="Rhodopsin domain-containing protein" evidence="2">
    <location>
        <begin position="26"/>
        <end position="273"/>
    </location>
</feature>
<dbReference type="Proteomes" id="UP000188318">
    <property type="component" value="Unassembled WGS sequence"/>
</dbReference>
<feature type="transmembrane region" description="Helical" evidence="1">
    <location>
        <begin position="193"/>
        <end position="217"/>
    </location>
</feature>
<dbReference type="InterPro" id="IPR049326">
    <property type="entry name" value="Rhodopsin_dom_fungi"/>
</dbReference>
<feature type="transmembrane region" description="Helical" evidence="1">
    <location>
        <begin position="115"/>
        <end position="138"/>
    </location>
</feature>
<feature type="transmembrane region" description="Helical" evidence="1">
    <location>
        <begin position="41"/>
        <end position="67"/>
    </location>
</feature>
<evidence type="ECO:0000313" key="5">
    <source>
        <dbReference type="Proteomes" id="UP000188318"/>
    </source>
</evidence>
<feature type="transmembrane region" description="Helical" evidence="1">
    <location>
        <begin position="88"/>
        <end position="109"/>
    </location>
</feature>
<dbReference type="AlphaFoldDB" id="A0A1R3RW04"/>
<keyword evidence="1" id="KW-1133">Transmembrane helix</keyword>
<dbReference type="PANTHER" id="PTHR38794:SF1">
    <property type="entry name" value="INTEGRAL MEMBRANE PROTEIN"/>
    <property type="match status" value="1"/>
</dbReference>
<proteinExistence type="predicted"/>
<dbReference type="EMBL" id="KV907495">
    <property type="protein sequence ID" value="OOF98669.1"/>
    <property type="molecule type" value="Genomic_DNA"/>
</dbReference>
<dbReference type="OrthoDB" id="3918601at2759"/>
<organism evidence="4 5">
    <name type="scientific">Aspergillus carbonarius (strain ITEM 5010)</name>
    <dbReference type="NCBI Taxonomy" id="602072"/>
    <lineage>
        <taxon>Eukaryota</taxon>
        <taxon>Fungi</taxon>
        <taxon>Dikarya</taxon>
        <taxon>Ascomycota</taxon>
        <taxon>Pezizomycotina</taxon>
        <taxon>Eurotiomycetes</taxon>
        <taxon>Eurotiomycetidae</taxon>
        <taxon>Eurotiales</taxon>
        <taxon>Aspergillaceae</taxon>
        <taxon>Aspergillus</taxon>
        <taxon>Aspergillus subgen. Circumdati</taxon>
    </lineage>
</organism>
<feature type="domain" description="Rhodopsin" evidence="3">
    <location>
        <begin position="33"/>
        <end position="257"/>
    </location>
</feature>
<protein>
    <recommendedName>
        <fullName evidence="3">Rhodopsin domain-containing protein</fullName>
    </recommendedName>
</protein>
<keyword evidence="5" id="KW-1185">Reference proteome</keyword>
<dbReference type="STRING" id="602072.A0A1R3RW04"/>
<gene>
    <name evidence="4" type="ORF">ASPCADRAFT_394078</name>
</gene>
<feature type="signal peptide" evidence="2">
    <location>
        <begin position="1"/>
        <end position="25"/>
    </location>
</feature>
<keyword evidence="1" id="KW-0812">Transmembrane</keyword>
<dbReference type="PANTHER" id="PTHR38794">
    <property type="entry name" value="INTEGRAL MEMBRANE PROTEIN"/>
    <property type="match status" value="1"/>
</dbReference>
<keyword evidence="2" id="KW-0732">Signal</keyword>
<reference evidence="5" key="1">
    <citation type="journal article" date="2017" name="Genome Biol.">
        <title>Comparative genomics reveals high biological diversity and specific adaptations in the industrially and medically important fungal genus Aspergillus.</title>
        <authorList>
            <person name="de Vries R.P."/>
            <person name="Riley R."/>
            <person name="Wiebenga A."/>
            <person name="Aguilar-Osorio G."/>
            <person name="Amillis S."/>
            <person name="Uchima C.A."/>
            <person name="Anderluh G."/>
            <person name="Asadollahi M."/>
            <person name="Askin M."/>
            <person name="Barry K."/>
            <person name="Battaglia E."/>
            <person name="Bayram O."/>
            <person name="Benocci T."/>
            <person name="Braus-Stromeyer S.A."/>
            <person name="Caldana C."/>
            <person name="Canovas D."/>
            <person name="Cerqueira G.C."/>
            <person name="Chen F."/>
            <person name="Chen W."/>
            <person name="Choi C."/>
            <person name="Clum A."/>
            <person name="Dos Santos R.A."/>
            <person name="Damasio A.R."/>
            <person name="Diallinas G."/>
            <person name="Emri T."/>
            <person name="Fekete E."/>
            <person name="Flipphi M."/>
            <person name="Freyberg S."/>
            <person name="Gallo A."/>
            <person name="Gournas C."/>
            <person name="Habgood R."/>
            <person name="Hainaut M."/>
            <person name="Harispe M.L."/>
            <person name="Henrissat B."/>
            <person name="Hilden K.S."/>
            <person name="Hope R."/>
            <person name="Hossain A."/>
            <person name="Karabika E."/>
            <person name="Karaffa L."/>
            <person name="Karanyi Z."/>
            <person name="Krasevec N."/>
            <person name="Kuo A."/>
            <person name="Kusch H."/>
            <person name="LaButti K."/>
            <person name="Lagendijk E.L."/>
            <person name="Lapidus A."/>
            <person name="Levasseur A."/>
            <person name="Lindquist E."/>
            <person name="Lipzen A."/>
            <person name="Logrieco A.F."/>
            <person name="MacCabe A."/>
            <person name="Maekelae M.R."/>
            <person name="Malavazi I."/>
            <person name="Melin P."/>
            <person name="Meyer V."/>
            <person name="Mielnichuk N."/>
            <person name="Miskei M."/>
            <person name="Molnar A.P."/>
            <person name="Mule G."/>
            <person name="Ngan C.Y."/>
            <person name="Orejas M."/>
            <person name="Orosz E."/>
            <person name="Ouedraogo J.P."/>
            <person name="Overkamp K.M."/>
            <person name="Park H.-S."/>
            <person name="Perrone G."/>
            <person name="Piumi F."/>
            <person name="Punt P.J."/>
            <person name="Ram A.F."/>
            <person name="Ramon A."/>
            <person name="Rauscher S."/>
            <person name="Record E."/>
            <person name="Riano-Pachon D.M."/>
            <person name="Robert V."/>
            <person name="Roehrig J."/>
            <person name="Ruller R."/>
            <person name="Salamov A."/>
            <person name="Salih N.S."/>
            <person name="Samson R.A."/>
            <person name="Sandor E."/>
            <person name="Sanguinetti M."/>
            <person name="Schuetze T."/>
            <person name="Sepcic K."/>
            <person name="Shelest E."/>
            <person name="Sherlock G."/>
            <person name="Sophianopoulou V."/>
            <person name="Squina F.M."/>
            <person name="Sun H."/>
            <person name="Susca A."/>
            <person name="Todd R.B."/>
            <person name="Tsang A."/>
            <person name="Unkles S.E."/>
            <person name="van de Wiele N."/>
            <person name="van Rossen-Uffink D."/>
            <person name="Oliveira J.V."/>
            <person name="Vesth T.C."/>
            <person name="Visser J."/>
            <person name="Yu J.-H."/>
            <person name="Zhou M."/>
            <person name="Andersen M.R."/>
            <person name="Archer D.B."/>
            <person name="Baker S.E."/>
            <person name="Benoit I."/>
            <person name="Brakhage A.A."/>
            <person name="Braus G.H."/>
            <person name="Fischer R."/>
            <person name="Frisvad J.C."/>
            <person name="Goldman G.H."/>
            <person name="Houbraken J."/>
            <person name="Oakley B."/>
            <person name="Pocsi I."/>
            <person name="Scazzocchio C."/>
            <person name="Seiboth B."/>
            <person name="vanKuyk P.A."/>
            <person name="Wortman J."/>
            <person name="Dyer P.S."/>
            <person name="Grigoriev I.V."/>
        </authorList>
    </citation>
    <scope>NUCLEOTIDE SEQUENCE [LARGE SCALE GENOMIC DNA]</scope>
    <source>
        <strain evidence="5">ITEM 5010</strain>
    </source>
</reference>
<dbReference type="VEuPathDB" id="FungiDB:ASPCADRAFT_394078"/>
<name>A0A1R3RW04_ASPC5</name>
<evidence type="ECO:0000259" key="3">
    <source>
        <dbReference type="Pfam" id="PF20684"/>
    </source>
</evidence>
<accession>A0A1R3RW04</accession>
<feature type="transmembrane region" description="Helical" evidence="1">
    <location>
        <begin position="229"/>
        <end position="252"/>
    </location>
</feature>
<evidence type="ECO:0000256" key="1">
    <source>
        <dbReference type="SAM" id="Phobius"/>
    </source>
</evidence>
<evidence type="ECO:0000313" key="4">
    <source>
        <dbReference type="EMBL" id="OOF98669.1"/>
    </source>
</evidence>
<dbReference type="Pfam" id="PF20684">
    <property type="entry name" value="Fung_rhodopsin"/>
    <property type="match status" value="1"/>
</dbReference>
<evidence type="ECO:0000256" key="2">
    <source>
        <dbReference type="SAM" id="SignalP"/>
    </source>
</evidence>
<feature type="transmembrane region" description="Helical" evidence="1">
    <location>
        <begin position="168"/>
        <end position="186"/>
    </location>
</feature>
<keyword evidence="1" id="KW-0472">Membrane</keyword>
<sequence length="273" mass="29936">MGDHSGALKIACWFLLLTSTSVVAACSLTRWRLFHDNVLPLAFLLSTLTSSIVSGACISLAATRGLGISSTPSPSLPDIQKALYISELFYILSLGFGKLSVVAFFYMILSGTGEIQIVVLAQGALILWTVTMLIATSLQCHPPEVWNLMSGTCIHTRALWTYSSASNILIEALLILIPSIMVFRLHMRLRKRLVVIACFGFRGLDIIVSSIQLHYVKTFDSATPLPVELWPWVICSQVLQTTTIVSACVPYLREFLEAFPSGMLRPLGDLEIG</sequence>